<evidence type="ECO:0000313" key="4">
    <source>
        <dbReference type="Proteomes" id="UP000069940"/>
    </source>
</evidence>
<dbReference type="InterPro" id="IPR037259">
    <property type="entry name" value="BRK_sf"/>
</dbReference>
<evidence type="ECO:0000256" key="2">
    <source>
        <dbReference type="SAM" id="MobiDB-lite"/>
    </source>
</evidence>
<feature type="compositionally biased region" description="Pro residues" evidence="2">
    <location>
        <begin position="719"/>
        <end position="731"/>
    </location>
</feature>
<dbReference type="EnsemblMetazoa" id="AALFPA23_011532.R16357">
    <property type="protein sequence ID" value="AALFPA23_011532.P16357"/>
    <property type="gene ID" value="AALFPA23_011532"/>
</dbReference>
<feature type="region of interest" description="Disordered" evidence="2">
    <location>
        <begin position="693"/>
        <end position="796"/>
    </location>
</feature>
<dbReference type="SUPFAM" id="SSF160481">
    <property type="entry name" value="BRK domain-like"/>
    <property type="match status" value="1"/>
</dbReference>
<reference evidence="3" key="2">
    <citation type="submission" date="2025-05" db="UniProtKB">
        <authorList>
            <consortium name="EnsemblMetazoa"/>
        </authorList>
    </citation>
    <scope>IDENTIFICATION</scope>
    <source>
        <strain evidence="3">Foshan</strain>
    </source>
</reference>
<feature type="compositionally biased region" description="Polar residues" evidence="2">
    <location>
        <begin position="569"/>
        <end position="578"/>
    </location>
</feature>
<feature type="coiled-coil region" evidence="1">
    <location>
        <begin position="94"/>
        <end position="121"/>
    </location>
</feature>
<name>A0ABM1YRL5_AEDAL</name>
<evidence type="ECO:0000256" key="1">
    <source>
        <dbReference type="SAM" id="Coils"/>
    </source>
</evidence>
<evidence type="ECO:0000313" key="3">
    <source>
        <dbReference type="EnsemblMetazoa" id="AALFPA23_011532.P16357"/>
    </source>
</evidence>
<feature type="region of interest" description="Disordered" evidence="2">
    <location>
        <begin position="1"/>
        <end position="74"/>
    </location>
</feature>
<feature type="compositionally biased region" description="Polar residues" evidence="2">
    <location>
        <begin position="763"/>
        <end position="785"/>
    </location>
</feature>
<feature type="region of interest" description="Disordered" evidence="2">
    <location>
        <begin position="569"/>
        <end position="633"/>
    </location>
</feature>
<feature type="compositionally biased region" description="Polar residues" evidence="2">
    <location>
        <begin position="50"/>
        <end position="74"/>
    </location>
</feature>
<sequence>MNAESKDYFSASPKSTRAGDCSNHSRPASHDKNNHGKYSTRAGDCGGNSRPASYGQNSHGEYSPVSNTQATPSRRSAHIALRLQQLQEERAIQQREWQAEMKAIEQERIALKAKYDLLEQELALRRKSGKYNHDVSGGVIAVKQDTVLGDQTSSPDQKKTNLNGPIATLKKQTPVDQPVETRKQSVQLIQKDVSGDLRKTSGVQLRIIRAYSKCIQKGRNLTINSSSIDDVNDETADGDFGSTKQIATVDTATATYLRAREPDVKGERFQCVMDRCREVHRINNKTREMLRVFVRKKFTSPTIQLCIFNKHLFTNIFHPSGYASLNTDEFWKQQITNTCQTIKSRMKLFSIRLSTHTGQVSNARYSTMHSIEVSIVFADFRSTIFWLKLNINKPIGFVNVSKLFVCHRMSHNSFENKKRKFVVCSKCVDFVDSVCFPMDIHHALLQSNRTRHLGNGLDSDVVNYKMVFDELHTHLRIDIHNKDYILRKLDTFLLFNNSAVDVWCYLLAERGSGMAKAHICNMTDESVGQMSSVSVWSSVKLQFEIGGNRGKDIGETVVPQRKARCNQSISFIKNSQNLPEGEERDSREEEQGTLPPVPMQPEDPPGPSQNMGPGDPNLMPGEPPPPPGQENLNGLQRAIDSMEETRYSQLLVLRATSKQQNLNSSQLHQLRSQLMAYLLLACQRLGGSPPQYSTLPAIPYPGGQQGGPSPQPGMQQQQPPQPGPPQGPPDILPGKFGSLEPGKPAAGRMPPRHQSPVAGMTIGGQQPPSQQQMVPIQTKRPSSQGPAGAGPRTAAQAPAIQLNQKQKRVTTVAKSVGLDPIIILEERENRMPARIALRMEDCRIQTQIELRAVRVLNILRQLRLEIVQCTTETAVNVKTYEHTKRQGLCEARATEKLEKQQKLKAERKHMESGDIHLDMDCEMHDCYVTVGEIAFGKTIAGDAAPFLRDLYYLLQNHHGWEYVISEDEDYVVVDDEDLDEKEKKKVSQGNPQKYVCFELVERIPSIIVLT</sequence>
<proteinExistence type="predicted"/>
<keyword evidence="4" id="KW-1185">Reference proteome</keyword>
<dbReference type="GeneID" id="134290091"/>
<protein>
    <submittedName>
        <fullName evidence="3">Uncharacterized protein</fullName>
    </submittedName>
</protein>
<dbReference type="RefSeq" id="XP_062713093.1">
    <property type="nucleotide sequence ID" value="XM_062857109.1"/>
</dbReference>
<accession>A0ABM1YRL5</accession>
<organism evidence="3 4">
    <name type="scientific">Aedes albopictus</name>
    <name type="common">Asian tiger mosquito</name>
    <name type="synonym">Stegomyia albopicta</name>
    <dbReference type="NCBI Taxonomy" id="7160"/>
    <lineage>
        <taxon>Eukaryota</taxon>
        <taxon>Metazoa</taxon>
        <taxon>Ecdysozoa</taxon>
        <taxon>Arthropoda</taxon>
        <taxon>Hexapoda</taxon>
        <taxon>Insecta</taxon>
        <taxon>Pterygota</taxon>
        <taxon>Neoptera</taxon>
        <taxon>Endopterygota</taxon>
        <taxon>Diptera</taxon>
        <taxon>Nematocera</taxon>
        <taxon>Culicoidea</taxon>
        <taxon>Culicidae</taxon>
        <taxon>Culicinae</taxon>
        <taxon>Aedini</taxon>
        <taxon>Aedes</taxon>
        <taxon>Stegomyia</taxon>
    </lineage>
</organism>
<reference evidence="4" key="1">
    <citation type="journal article" date="2015" name="Proc. Natl. Acad. Sci. U.S.A.">
        <title>Genome sequence of the Asian Tiger mosquito, Aedes albopictus, reveals insights into its biology, genetics, and evolution.</title>
        <authorList>
            <person name="Chen X.G."/>
            <person name="Jiang X."/>
            <person name="Gu J."/>
            <person name="Xu M."/>
            <person name="Wu Y."/>
            <person name="Deng Y."/>
            <person name="Zhang C."/>
            <person name="Bonizzoni M."/>
            <person name="Dermauw W."/>
            <person name="Vontas J."/>
            <person name="Armbruster P."/>
            <person name="Huang X."/>
            <person name="Yang Y."/>
            <person name="Zhang H."/>
            <person name="He W."/>
            <person name="Peng H."/>
            <person name="Liu Y."/>
            <person name="Wu K."/>
            <person name="Chen J."/>
            <person name="Lirakis M."/>
            <person name="Topalis P."/>
            <person name="Van Leeuwen T."/>
            <person name="Hall A.B."/>
            <person name="Jiang X."/>
            <person name="Thorpe C."/>
            <person name="Mueller R.L."/>
            <person name="Sun C."/>
            <person name="Waterhouse R.M."/>
            <person name="Yan G."/>
            <person name="Tu Z.J."/>
            <person name="Fang X."/>
            <person name="James A.A."/>
        </authorList>
    </citation>
    <scope>NUCLEOTIDE SEQUENCE [LARGE SCALE GENOMIC DNA]</scope>
    <source>
        <strain evidence="4">Foshan</strain>
    </source>
</reference>
<dbReference type="Proteomes" id="UP000069940">
    <property type="component" value="Unassembled WGS sequence"/>
</dbReference>
<keyword evidence="1" id="KW-0175">Coiled coil</keyword>
<feature type="compositionally biased region" description="Pro residues" evidence="2">
    <location>
        <begin position="595"/>
        <end position="607"/>
    </location>
</feature>